<evidence type="ECO:0000313" key="1">
    <source>
        <dbReference type="EMBL" id="GFN95321.1"/>
    </source>
</evidence>
<dbReference type="Proteomes" id="UP000735302">
    <property type="component" value="Unassembled WGS sequence"/>
</dbReference>
<comment type="caution">
    <text evidence="1">The sequence shown here is derived from an EMBL/GenBank/DDBJ whole genome shotgun (WGS) entry which is preliminary data.</text>
</comment>
<sequence>MYFPGRLLRCPPFAHPEAGGFSAQEEMAPKFWPSCTALAKTGFVVISHCSLQKEEMEPSLHHVTESDLLQLKQWLEQFLPDSVKVISYSFM</sequence>
<proteinExistence type="predicted"/>
<organism evidence="1 2">
    <name type="scientific">Plakobranchus ocellatus</name>
    <dbReference type="NCBI Taxonomy" id="259542"/>
    <lineage>
        <taxon>Eukaryota</taxon>
        <taxon>Metazoa</taxon>
        <taxon>Spiralia</taxon>
        <taxon>Lophotrochozoa</taxon>
        <taxon>Mollusca</taxon>
        <taxon>Gastropoda</taxon>
        <taxon>Heterobranchia</taxon>
        <taxon>Euthyneura</taxon>
        <taxon>Panpulmonata</taxon>
        <taxon>Sacoglossa</taxon>
        <taxon>Placobranchoidea</taxon>
        <taxon>Plakobranchidae</taxon>
        <taxon>Plakobranchus</taxon>
    </lineage>
</organism>
<evidence type="ECO:0000313" key="2">
    <source>
        <dbReference type="Proteomes" id="UP000735302"/>
    </source>
</evidence>
<gene>
    <name evidence="1" type="ORF">PoB_002182700</name>
</gene>
<dbReference type="EMBL" id="BLXT01002489">
    <property type="protein sequence ID" value="GFN95321.1"/>
    <property type="molecule type" value="Genomic_DNA"/>
</dbReference>
<protein>
    <submittedName>
        <fullName evidence="1">Uncharacterized protein</fullName>
    </submittedName>
</protein>
<keyword evidence="2" id="KW-1185">Reference proteome</keyword>
<reference evidence="1 2" key="1">
    <citation type="journal article" date="2021" name="Elife">
        <title>Chloroplast acquisition without the gene transfer in kleptoplastic sea slugs, Plakobranchus ocellatus.</title>
        <authorList>
            <person name="Maeda T."/>
            <person name="Takahashi S."/>
            <person name="Yoshida T."/>
            <person name="Shimamura S."/>
            <person name="Takaki Y."/>
            <person name="Nagai Y."/>
            <person name="Toyoda A."/>
            <person name="Suzuki Y."/>
            <person name="Arimoto A."/>
            <person name="Ishii H."/>
            <person name="Satoh N."/>
            <person name="Nishiyama T."/>
            <person name="Hasebe M."/>
            <person name="Maruyama T."/>
            <person name="Minagawa J."/>
            <person name="Obokata J."/>
            <person name="Shigenobu S."/>
        </authorList>
    </citation>
    <scope>NUCLEOTIDE SEQUENCE [LARGE SCALE GENOMIC DNA]</scope>
</reference>
<dbReference type="AlphaFoldDB" id="A0AAV3ZL43"/>
<accession>A0AAV3ZL43</accession>
<name>A0AAV3ZL43_9GAST</name>